<dbReference type="SUPFAM" id="SSF49464">
    <property type="entry name" value="Carboxypeptidase regulatory domain-like"/>
    <property type="match status" value="1"/>
</dbReference>
<evidence type="ECO:0000256" key="5">
    <source>
        <dbReference type="ARBA" id="ARBA00023136"/>
    </source>
</evidence>
<dbReference type="InterPro" id="IPR039426">
    <property type="entry name" value="TonB-dep_rcpt-like"/>
</dbReference>
<comment type="caution">
    <text evidence="10">The sequence shown here is derived from an EMBL/GenBank/DDBJ whole genome shotgun (WGS) entry which is preliminary data.</text>
</comment>
<dbReference type="Gene3D" id="2.60.40.1120">
    <property type="entry name" value="Carboxypeptidase-like, regulatory domain"/>
    <property type="match status" value="1"/>
</dbReference>
<dbReference type="InterPro" id="IPR023997">
    <property type="entry name" value="TonB-dep_OMP_SusC/RagA_CS"/>
</dbReference>
<proteinExistence type="inferred from homology"/>
<sequence>MKQTFWKSVLFLIFLTVPLLIAAQGTVTGKVTEGSSGLPLPGVNVIVKGTATGAITDIDGDFELLVPSFPSTLVFSSLGYATSEVKLTEPTVLSVTMEESATGLDEVVVTGLASSVKRQNLANAVSTVSAQELVGTTSQSTVDGALYGKIPGVNITATSGAPGGGFALRLRGISSINGNNQPLIIVDGVYYNNVEIPSGLRFASGANRGNEENSSNRLADLDPNDIQNIEVLKGSSAAAIYGQRGNAGVVLITTKRGKSGKTKISFSQDLGTNKIAKRLGVRPWTAESVESAFGPVDGPGERALFEATMAANGELYDFEDIIYGNTGFITETRLSATGGNDKTKFYVGGSYRDEEGIIKNTGFDRFSLRTNIDHRISNVFDFTSSTSYTRSNSSRSFTGNENEGGLSYGYTLAYTRPWINLFPDENGNYPDNPNAAGNSIFVRDHALNDDTNDRLVQGMTLNTNLLRTDTDRVKIVTSGGLDYLANQTYVYVPETHQAQVRPGPGGFIAVGKNNFTQLNTQIIGVWNKEAMNGALDLTTQLGVAYLYQKSNLVNSRGSLLAAGQTSVDQSVNQVIDQFRSEEKDFGYFGQIEGNYKDQIIATLGYRMDKSSRNGDPNEFHGFPKASLAINMANFDFWSIESISQLKLRAAYGETGSPASFGSTFTSLGASIIGIDIGQSVVGSKGDPFVKPETASELEFGFDLGIFDNKLSFEATYYDKKVKDLILTRALPSSSGFTQETTNLGDLKNTGVELALRAFVFDNENFKWNTSIQWYKNRSEITRLAVPAFAQPGAGFGLGLGTFYIQEGQSATQLVGNLNLDGTGTKPTKVGDVEPDFQMGFSNNFTIYKQFDVSFLFNWKKGGNNLNLTTFLSDLGLVTPDLETEEGKARLLMPANAVRFVEPAGYFRLREASIHYALTRNTVNSVFGNAVEGVRFGVSGKNLFTISDYSGYDPEVSVNGGTGLSTGIEVGSYPSSRQFFFSLNVNF</sequence>
<evidence type="ECO:0000256" key="1">
    <source>
        <dbReference type="ARBA" id="ARBA00004571"/>
    </source>
</evidence>
<name>A0A4Q0XJI3_9FLAO</name>
<evidence type="ECO:0000313" key="10">
    <source>
        <dbReference type="EMBL" id="RXJ50607.1"/>
    </source>
</evidence>
<keyword evidence="6 7" id="KW-0998">Cell outer membrane</keyword>
<comment type="similarity">
    <text evidence="7">Belongs to the TonB-dependent receptor family.</text>
</comment>
<keyword evidence="2 7" id="KW-0813">Transport</keyword>
<dbReference type="InterPro" id="IPR036942">
    <property type="entry name" value="Beta-barrel_TonB_sf"/>
</dbReference>
<dbReference type="PROSITE" id="PS52016">
    <property type="entry name" value="TONB_DEPENDENT_REC_3"/>
    <property type="match status" value="1"/>
</dbReference>
<dbReference type="RefSeq" id="WP_129016725.1">
    <property type="nucleotide sequence ID" value="NZ_SDDZ01000003.1"/>
</dbReference>
<dbReference type="Pfam" id="PF07715">
    <property type="entry name" value="Plug"/>
    <property type="match status" value="1"/>
</dbReference>
<keyword evidence="3 7" id="KW-1134">Transmembrane beta strand</keyword>
<dbReference type="EMBL" id="SDDZ01000003">
    <property type="protein sequence ID" value="RXJ50607.1"/>
    <property type="molecule type" value="Genomic_DNA"/>
</dbReference>
<evidence type="ECO:0000256" key="8">
    <source>
        <dbReference type="SAM" id="SignalP"/>
    </source>
</evidence>
<evidence type="ECO:0000313" key="11">
    <source>
        <dbReference type="Proteomes" id="UP000289792"/>
    </source>
</evidence>
<dbReference type="NCBIfam" id="TIGR04056">
    <property type="entry name" value="OMP_RagA_SusC"/>
    <property type="match status" value="1"/>
</dbReference>
<dbReference type="InterPro" id="IPR037066">
    <property type="entry name" value="Plug_dom_sf"/>
</dbReference>
<organism evidence="10 11">
    <name type="scientific">Gelidibacter gilvus</name>
    <dbReference type="NCBI Taxonomy" id="59602"/>
    <lineage>
        <taxon>Bacteria</taxon>
        <taxon>Pseudomonadati</taxon>
        <taxon>Bacteroidota</taxon>
        <taxon>Flavobacteriia</taxon>
        <taxon>Flavobacteriales</taxon>
        <taxon>Flavobacteriaceae</taxon>
        <taxon>Gelidibacter</taxon>
    </lineage>
</organism>
<keyword evidence="8" id="KW-0732">Signal</keyword>
<dbReference type="Pfam" id="PF13715">
    <property type="entry name" value="CarbopepD_reg_2"/>
    <property type="match status" value="1"/>
</dbReference>
<evidence type="ECO:0000256" key="7">
    <source>
        <dbReference type="PROSITE-ProRule" id="PRU01360"/>
    </source>
</evidence>
<feature type="signal peptide" evidence="8">
    <location>
        <begin position="1"/>
        <end position="22"/>
    </location>
</feature>
<reference evidence="10 11" key="1">
    <citation type="submission" date="2019-01" db="EMBL/GenBank/DDBJ databases">
        <title>Genome sequence of the Antarctic species Gelidibacter gilvus ACAM 158(T).</title>
        <authorList>
            <person name="Bowman J.P."/>
        </authorList>
    </citation>
    <scope>NUCLEOTIDE SEQUENCE [LARGE SCALE GENOMIC DNA]</scope>
    <source>
        <strain evidence="10 11">IC158</strain>
    </source>
</reference>
<protein>
    <submittedName>
        <fullName evidence="10">SusC/RagA family TonB-linked outer membrane protein</fullName>
    </submittedName>
</protein>
<feature type="chain" id="PRO_5020990211" evidence="8">
    <location>
        <begin position="23"/>
        <end position="986"/>
    </location>
</feature>
<evidence type="ECO:0000259" key="9">
    <source>
        <dbReference type="Pfam" id="PF07715"/>
    </source>
</evidence>
<dbReference type="AlphaFoldDB" id="A0A4Q0XJI3"/>
<comment type="subcellular location">
    <subcellularLocation>
        <location evidence="1 7">Cell outer membrane</location>
        <topology evidence="1 7">Multi-pass membrane protein</topology>
    </subcellularLocation>
</comment>
<dbReference type="SUPFAM" id="SSF56935">
    <property type="entry name" value="Porins"/>
    <property type="match status" value="1"/>
</dbReference>
<accession>A0A4Q0XJI3</accession>
<evidence type="ECO:0000256" key="4">
    <source>
        <dbReference type="ARBA" id="ARBA00022692"/>
    </source>
</evidence>
<evidence type="ECO:0000256" key="2">
    <source>
        <dbReference type="ARBA" id="ARBA00022448"/>
    </source>
</evidence>
<evidence type="ECO:0000256" key="3">
    <source>
        <dbReference type="ARBA" id="ARBA00022452"/>
    </source>
</evidence>
<keyword evidence="4 7" id="KW-0812">Transmembrane</keyword>
<dbReference type="Proteomes" id="UP000289792">
    <property type="component" value="Unassembled WGS sequence"/>
</dbReference>
<dbReference type="InterPro" id="IPR008969">
    <property type="entry name" value="CarboxyPept-like_regulatory"/>
</dbReference>
<evidence type="ECO:0000256" key="6">
    <source>
        <dbReference type="ARBA" id="ARBA00023237"/>
    </source>
</evidence>
<keyword evidence="5 7" id="KW-0472">Membrane</keyword>
<dbReference type="Gene3D" id="2.40.170.20">
    <property type="entry name" value="TonB-dependent receptor, beta-barrel domain"/>
    <property type="match status" value="1"/>
</dbReference>
<dbReference type="InterPro" id="IPR023996">
    <property type="entry name" value="TonB-dep_OMP_SusC/RagA"/>
</dbReference>
<dbReference type="InterPro" id="IPR012910">
    <property type="entry name" value="Plug_dom"/>
</dbReference>
<dbReference type="OrthoDB" id="9768177at2"/>
<keyword evidence="11" id="KW-1185">Reference proteome</keyword>
<feature type="domain" description="TonB-dependent receptor plug" evidence="9">
    <location>
        <begin position="119"/>
        <end position="249"/>
    </location>
</feature>
<gene>
    <name evidence="10" type="ORF">ESZ48_07565</name>
</gene>
<dbReference type="NCBIfam" id="TIGR04057">
    <property type="entry name" value="SusC_RagA_signa"/>
    <property type="match status" value="1"/>
</dbReference>
<dbReference type="GO" id="GO:0009279">
    <property type="term" value="C:cell outer membrane"/>
    <property type="evidence" value="ECO:0007669"/>
    <property type="project" value="UniProtKB-SubCell"/>
</dbReference>
<dbReference type="Gene3D" id="2.170.130.10">
    <property type="entry name" value="TonB-dependent receptor, plug domain"/>
    <property type="match status" value="1"/>
</dbReference>